<dbReference type="Pfam" id="PF14543">
    <property type="entry name" value="TAXi_N"/>
    <property type="match status" value="1"/>
</dbReference>
<keyword evidence="4 12" id="KW-0645">Protease</keyword>
<gene>
    <name evidence="14" type="ORF">F511_34654</name>
</gene>
<evidence type="ECO:0000313" key="15">
    <source>
        <dbReference type="Proteomes" id="UP000250235"/>
    </source>
</evidence>
<dbReference type="GO" id="GO:0004190">
    <property type="term" value="F:aspartic-type endopeptidase activity"/>
    <property type="evidence" value="ECO:0007669"/>
    <property type="project" value="UniProtKB-KW"/>
</dbReference>
<dbReference type="GO" id="GO:0005886">
    <property type="term" value="C:plasma membrane"/>
    <property type="evidence" value="ECO:0007669"/>
    <property type="project" value="UniProtKB-SubCell"/>
</dbReference>
<organism evidence="14 15">
    <name type="scientific">Dorcoceras hygrometricum</name>
    <dbReference type="NCBI Taxonomy" id="472368"/>
    <lineage>
        <taxon>Eukaryota</taxon>
        <taxon>Viridiplantae</taxon>
        <taxon>Streptophyta</taxon>
        <taxon>Embryophyta</taxon>
        <taxon>Tracheophyta</taxon>
        <taxon>Spermatophyta</taxon>
        <taxon>Magnoliopsida</taxon>
        <taxon>eudicotyledons</taxon>
        <taxon>Gunneridae</taxon>
        <taxon>Pentapetalae</taxon>
        <taxon>asterids</taxon>
        <taxon>lamiids</taxon>
        <taxon>Lamiales</taxon>
        <taxon>Gesneriaceae</taxon>
        <taxon>Didymocarpoideae</taxon>
        <taxon>Trichosporeae</taxon>
        <taxon>Loxocarpinae</taxon>
        <taxon>Dorcoceras</taxon>
    </lineage>
</organism>
<dbReference type="SUPFAM" id="SSF50630">
    <property type="entry name" value="Acid proteases"/>
    <property type="match status" value="1"/>
</dbReference>
<evidence type="ECO:0000313" key="14">
    <source>
        <dbReference type="EMBL" id="KZV39083.1"/>
    </source>
</evidence>
<evidence type="ECO:0000256" key="6">
    <source>
        <dbReference type="ARBA" id="ARBA00022750"/>
    </source>
</evidence>
<keyword evidence="9" id="KW-0325">Glycoprotein</keyword>
<dbReference type="PANTHER" id="PTHR13683">
    <property type="entry name" value="ASPARTYL PROTEASES"/>
    <property type="match status" value="1"/>
</dbReference>
<evidence type="ECO:0000256" key="4">
    <source>
        <dbReference type="ARBA" id="ARBA00022670"/>
    </source>
</evidence>
<dbReference type="PROSITE" id="PS51767">
    <property type="entry name" value="PEPTIDASE_A1"/>
    <property type="match status" value="1"/>
</dbReference>
<dbReference type="PROSITE" id="PS00141">
    <property type="entry name" value="ASP_PROTEASE"/>
    <property type="match status" value="1"/>
</dbReference>
<keyword evidence="6 12" id="KW-0064">Aspartyl protease</keyword>
<feature type="active site" evidence="11">
    <location>
        <position position="104"/>
    </location>
</feature>
<evidence type="ECO:0000256" key="10">
    <source>
        <dbReference type="ARBA" id="ARBA00023288"/>
    </source>
</evidence>
<keyword evidence="15" id="KW-1185">Reference proteome</keyword>
<dbReference type="Pfam" id="PF14541">
    <property type="entry name" value="TAXi_C"/>
    <property type="match status" value="1"/>
</dbReference>
<keyword evidence="5" id="KW-0732">Signal</keyword>
<sequence>MYPVRLVHRFSDEAREVMISRNGADVVNGSGAGGTWPQKRSSEYYRRLLSSDVQRQTLKLNPQFQYLYPTKGSATLSLGNDFGWLHYMWIDIGTPSVSFLVALDAGSDLFWIPCDCVECAPLAASYYSSLDKDLNEYNPSDSSTSKPLSCRHQLCELGPNCPNPKQQCPYTVNYYSDDTSTSGFLVEDVFHLMPGHNDASNESVKAPIIIGCGSKQTGGYLNGVAPDGLLGLGLGEISVPSFLAKSGYVSDSFSLCFNEDDSGRLFFGDRGISGQQTTPFLSLDGKNLTYVVGVDACCIESSCLEHTGFEMLVDSGTSFSFFPIQVYKKVVDEFDRQINASRSSFEGYPWQYCYKSSSNVVPKFPSLVLKFSTNSSFAVSSPVFVIYGTQGAVGFCLAVQPTDGNLGTFGQNFMTGYQIVFDREKYVLGWSHSKCLDLKNGDGGRVGNSNTLPTTEQQSVPRGHAIAPAFAGRTPTSSASCFSHTTKLFMLMLLMVHVS</sequence>
<evidence type="ECO:0000256" key="12">
    <source>
        <dbReference type="RuleBase" id="RU000454"/>
    </source>
</evidence>
<proteinExistence type="inferred from homology"/>
<dbReference type="Proteomes" id="UP000250235">
    <property type="component" value="Unassembled WGS sequence"/>
</dbReference>
<dbReference type="InterPro" id="IPR032861">
    <property type="entry name" value="TAXi_N"/>
</dbReference>
<evidence type="ECO:0000256" key="7">
    <source>
        <dbReference type="ARBA" id="ARBA00022801"/>
    </source>
</evidence>
<comment type="subcellular location">
    <subcellularLocation>
        <location evidence="1">Cell membrane</location>
        <topology evidence="1">Lipid-anchor</topology>
    </subcellularLocation>
</comment>
<evidence type="ECO:0000256" key="2">
    <source>
        <dbReference type="ARBA" id="ARBA00007447"/>
    </source>
</evidence>
<accession>A0A2Z7BWT8</accession>
<evidence type="ECO:0000256" key="8">
    <source>
        <dbReference type="ARBA" id="ARBA00023136"/>
    </source>
</evidence>
<keyword evidence="10" id="KW-0449">Lipoprotein</keyword>
<evidence type="ECO:0000256" key="1">
    <source>
        <dbReference type="ARBA" id="ARBA00004193"/>
    </source>
</evidence>
<evidence type="ECO:0000256" key="11">
    <source>
        <dbReference type="PIRSR" id="PIRSR601461-1"/>
    </source>
</evidence>
<dbReference type="FunFam" id="2.40.70.10:FF:000012">
    <property type="entry name" value="Aspartyl protease family protein 1"/>
    <property type="match status" value="1"/>
</dbReference>
<evidence type="ECO:0000256" key="9">
    <source>
        <dbReference type="ARBA" id="ARBA00023180"/>
    </source>
</evidence>
<protein>
    <submittedName>
        <fullName evidence="14">Aspartic protein-like protein 1</fullName>
    </submittedName>
</protein>
<dbReference type="OrthoDB" id="2747330at2759"/>
<dbReference type="FunFam" id="2.40.70.10:FF:000014">
    <property type="entry name" value="Aspartyl protease family protein 1"/>
    <property type="match status" value="1"/>
</dbReference>
<dbReference type="Gene3D" id="2.40.70.10">
    <property type="entry name" value="Acid Proteases"/>
    <property type="match status" value="2"/>
</dbReference>
<dbReference type="InterPro" id="IPR032799">
    <property type="entry name" value="TAXi_C"/>
</dbReference>
<dbReference type="EMBL" id="KV001330">
    <property type="protein sequence ID" value="KZV39083.1"/>
    <property type="molecule type" value="Genomic_DNA"/>
</dbReference>
<reference evidence="14 15" key="1">
    <citation type="journal article" date="2015" name="Proc. Natl. Acad. Sci. U.S.A.">
        <title>The resurrection genome of Boea hygrometrica: A blueprint for survival of dehydration.</title>
        <authorList>
            <person name="Xiao L."/>
            <person name="Yang G."/>
            <person name="Zhang L."/>
            <person name="Yang X."/>
            <person name="Zhao S."/>
            <person name="Ji Z."/>
            <person name="Zhou Q."/>
            <person name="Hu M."/>
            <person name="Wang Y."/>
            <person name="Chen M."/>
            <person name="Xu Y."/>
            <person name="Jin H."/>
            <person name="Xiao X."/>
            <person name="Hu G."/>
            <person name="Bao F."/>
            <person name="Hu Y."/>
            <person name="Wan P."/>
            <person name="Li L."/>
            <person name="Deng X."/>
            <person name="Kuang T."/>
            <person name="Xiang C."/>
            <person name="Zhu J.K."/>
            <person name="Oliver M.J."/>
            <person name="He Y."/>
        </authorList>
    </citation>
    <scope>NUCLEOTIDE SEQUENCE [LARGE SCALE GENOMIC DNA]</scope>
    <source>
        <strain evidence="15">cv. XS01</strain>
    </source>
</reference>
<dbReference type="PRINTS" id="PR00792">
    <property type="entry name" value="PEPSIN"/>
</dbReference>
<dbReference type="InterPro" id="IPR001969">
    <property type="entry name" value="Aspartic_peptidase_AS"/>
</dbReference>
<comment type="similarity">
    <text evidence="2 12">Belongs to the peptidase A1 family.</text>
</comment>
<name>A0A2Z7BWT8_9LAMI</name>
<keyword evidence="3" id="KW-1003">Cell membrane</keyword>
<dbReference type="PANTHER" id="PTHR13683:SF743">
    <property type="entry name" value="ASPARTIC PROTEINASE-LIKE PROTEIN 1"/>
    <property type="match status" value="1"/>
</dbReference>
<feature type="active site" evidence="11">
    <location>
        <position position="314"/>
    </location>
</feature>
<keyword evidence="8" id="KW-0472">Membrane</keyword>
<feature type="domain" description="Peptidase A1" evidence="13">
    <location>
        <begin position="86"/>
        <end position="431"/>
    </location>
</feature>
<dbReference type="AlphaFoldDB" id="A0A2Z7BWT8"/>
<evidence type="ECO:0000259" key="13">
    <source>
        <dbReference type="PROSITE" id="PS51767"/>
    </source>
</evidence>
<keyword evidence="7 12" id="KW-0378">Hydrolase</keyword>
<dbReference type="GO" id="GO:0006508">
    <property type="term" value="P:proteolysis"/>
    <property type="evidence" value="ECO:0007669"/>
    <property type="project" value="UniProtKB-KW"/>
</dbReference>
<evidence type="ECO:0000256" key="3">
    <source>
        <dbReference type="ARBA" id="ARBA00022475"/>
    </source>
</evidence>
<dbReference type="InterPro" id="IPR021109">
    <property type="entry name" value="Peptidase_aspartic_dom_sf"/>
</dbReference>
<dbReference type="InterPro" id="IPR001461">
    <property type="entry name" value="Aspartic_peptidase_A1"/>
</dbReference>
<evidence type="ECO:0000256" key="5">
    <source>
        <dbReference type="ARBA" id="ARBA00022729"/>
    </source>
</evidence>
<dbReference type="InterPro" id="IPR033121">
    <property type="entry name" value="PEPTIDASE_A1"/>
</dbReference>